<evidence type="ECO:0000313" key="2">
    <source>
        <dbReference type="EMBL" id="OMO72774.1"/>
    </source>
</evidence>
<reference evidence="3" key="1">
    <citation type="submission" date="2013-09" db="EMBL/GenBank/DDBJ databases">
        <title>Corchorus olitorius genome sequencing.</title>
        <authorList>
            <person name="Alam M."/>
            <person name="Haque M.S."/>
            <person name="Islam M.S."/>
            <person name="Emdad E.M."/>
            <person name="Islam M.M."/>
            <person name="Ahmed B."/>
            <person name="Halim A."/>
            <person name="Hossen Q.M.M."/>
            <person name="Hossain M.Z."/>
            <person name="Ahmed R."/>
            <person name="Khan M.M."/>
            <person name="Islam R."/>
            <person name="Rashid M.M."/>
            <person name="Khan S.A."/>
            <person name="Rahman M.S."/>
            <person name="Alam M."/>
            <person name="Yahiya A.S."/>
            <person name="Khan M.S."/>
            <person name="Azam M.S."/>
            <person name="Haque T."/>
            <person name="Lashkar M.Z.H."/>
            <person name="Akhand A.I."/>
            <person name="Morshed G."/>
            <person name="Roy S."/>
            <person name="Uddin K.S."/>
            <person name="Rabeya T."/>
            <person name="Hossain A.S."/>
            <person name="Chowdhury A."/>
            <person name="Snigdha A.R."/>
            <person name="Mortoza M.S."/>
            <person name="Matin S.A."/>
            <person name="Hoque S.M.E."/>
            <person name="Islam M.K."/>
            <person name="Roy D.K."/>
            <person name="Haider R."/>
            <person name="Moosa M.M."/>
            <person name="Elias S.M."/>
            <person name="Hasan A.M."/>
            <person name="Jahan S."/>
            <person name="Shafiuddin M."/>
            <person name="Mahmood N."/>
            <person name="Shommy N.S."/>
        </authorList>
    </citation>
    <scope>NUCLEOTIDE SEQUENCE [LARGE SCALE GENOMIC DNA]</scope>
    <source>
        <strain evidence="3">cv. O-4</strain>
    </source>
</reference>
<proteinExistence type="predicted"/>
<name>A0A1R3HR55_9ROSI</name>
<dbReference type="Proteomes" id="UP000187203">
    <property type="component" value="Unassembled WGS sequence"/>
</dbReference>
<evidence type="ECO:0000313" key="3">
    <source>
        <dbReference type="Proteomes" id="UP000187203"/>
    </source>
</evidence>
<evidence type="ECO:0000256" key="1">
    <source>
        <dbReference type="SAM" id="MobiDB-lite"/>
    </source>
</evidence>
<protein>
    <submittedName>
        <fullName evidence="2">Uncharacterized protein</fullName>
    </submittedName>
</protein>
<sequence length="65" mass="7538">MVKGGAGSLDRKGEVGRRRERRREWWHRVKGNPPMAPLKLRPRRQKNGVAVLVRKWEDKVLGPKG</sequence>
<organism evidence="2 3">
    <name type="scientific">Corchorus olitorius</name>
    <dbReference type="NCBI Taxonomy" id="93759"/>
    <lineage>
        <taxon>Eukaryota</taxon>
        <taxon>Viridiplantae</taxon>
        <taxon>Streptophyta</taxon>
        <taxon>Embryophyta</taxon>
        <taxon>Tracheophyta</taxon>
        <taxon>Spermatophyta</taxon>
        <taxon>Magnoliopsida</taxon>
        <taxon>eudicotyledons</taxon>
        <taxon>Gunneridae</taxon>
        <taxon>Pentapetalae</taxon>
        <taxon>rosids</taxon>
        <taxon>malvids</taxon>
        <taxon>Malvales</taxon>
        <taxon>Malvaceae</taxon>
        <taxon>Grewioideae</taxon>
        <taxon>Apeibeae</taxon>
        <taxon>Corchorus</taxon>
    </lineage>
</organism>
<comment type="caution">
    <text evidence="2">The sequence shown here is derived from an EMBL/GenBank/DDBJ whole genome shotgun (WGS) entry which is preliminary data.</text>
</comment>
<dbReference type="AlphaFoldDB" id="A0A1R3HR55"/>
<feature type="compositionally biased region" description="Basic and acidic residues" evidence="1">
    <location>
        <begin position="9"/>
        <end position="27"/>
    </location>
</feature>
<accession>A0A1R3HR55</accession>
<keyword evidence="3" id="KW-1185">Reference proteome</keyword>
<feature type="region of interest" description="Disordered" evidence="1">
    <location>
        <begin position="1"/>
        <end position="43"/>
    </location>
</feature>
<gene>
    <name evidence="2" type="ORF">COLO4_27465</name>
</gene>
<dbReference type="EMBL" id="AWUE01019586">
    <property type="protein sequence ID" value="OMO72774.1"/>
    <property type="molecule type" value="Genomic_DNA"/>
</dbReference>